<dbReference type="PANTHER" id="PTHR43493">
    <property type="entry name" value="DNA GYRASE/TOPOISOMERASE SUBUNIT A"/>
    <property type="match status" value="1"/>
</dbReference>
<dbReference type="SUPFAM" id="SSF56719">
    <property type="entry name" value="Type II DNA topoisomerase"/>
    <property type="match status" value="1"/>
</dbReference>
<dbReference type="AlphaFoldDB" id="A0AA38KXF2"/>
<name>A0AA38KXF2_TAXCH</name>
<sequence>MKEFPLQRKAMVAKSRRKMELCLNGLLNERIVAVELHKEATDSYLAYAMSVLLGRALPDVRDGLKPVHWSNSVLGKFHPHGDTVVFDALVRKAQEIYAMLEKMSWEMKVAGYFSDSEHVLSERKVKVFLCHHSEKMAIAFGLLSLPRGTTLRVVKNLN</sequence>
<keyword evidence="3" id="KW-1185">Reference proteome</keyword>
<dbReference type="GO" id="GO:0005524">
    <property type="term" value="F:ATP binding"/>
    <property type="evidence" value="ECO:0007669"/>
    <property type="project" value="InterPro"/>
</dbReference>
<protein>
    <recommendedName>
        <fullName evidence="1">DYW domain-containing protein</fullName>
    </recommendedName>
</protein>
<evidence type="ECO:0000259" key="1">
    <source>
        <dbReference type="Pfam" id="PF14432"/>
    </source>
</evidence>
<reference evidence="2 3" key="1">
    <citation type="journal article" date="2021" name="Nat. Plants">
        <title>The Taxus genome provides insights into paclitaxel biosynthesis.</title>
        <authorList>
            <person name="Xiong X."/>
            <person name="Gou J."/>
            <person name="Liao Q."/>
            <person name="Li Y."/>
            <person name="Zhou Q."/>
            <person name="Bi G."/>
            <person name="Li C."/>
            <person name="Du R."/>
            <person name="Wang X."/>
            <person name="Sun T."/>
            <person name="Guo L."/>
            <person name="Liang H."/>
            <person name="Lu P."/>
            <person name="Wu Y."/>
            <person name="Zhang Z."/>
            <person name="Ro D.K."/>
            <person name="Shang Y."/>
            <person name="Huang S."/>
            <person name="Yan J."/>
        </authorList>
    </citation>
    <scope>NUCLEOTIDE SEQUENCE [LARGE SCALE GENOMIC DNA]</scope>
    <source>
        <strain evidence="2">Ta-2019</strain>
    </source>
</reference>
<accession>A0AA38KXF2</accession>
<dbReference type="InterPro" id="IPR032867">
    <property type="entry name" value="DYW_dom"/>
</dbReference>
<feature type="non-terminal residue" evidence="2">
    <location>
        <position position="158"/>
    </location>
</feature>
<dbReference type="GO" id="GO:0005737">
    <property type="term" value="C:cytoplasm"/>
    <property type="evidence" value="ECO:0007669"/>
    <property type="project" value="TreeGrafter"/>
</dbReference>
<dbReference type="Proteomes" id="UP000824469">
    <property type="component" value="Unassembled WGS sequence"/>
</dbReference>
<comment type="caution">
    <text evidence="2">The sequence shown here is derived from an EMBL/GenBank/DDBJ whole genome shotgun (WGS) entry which is preliminary data.</text>
</comment>
<gene>
    <name evidence="2" type="ORF">KI387_037577</name>
</gene>
<dbReference type="InterPro" id="IPR013760">
    <property type="entry name" value="Topo_IIA-like_dom_sf"/>
</dbReference>
<evidence type="ECO:0000313" key="3">
    <source>
        <dbReference type="Proteomes" id="UP000824469"/>
    </source>
</evidence>
<dbReference type="PANTHER" id="PTHR43493:SF5">
    <property type="entry name" value="DNA GYRASE SUBUNIT A, CHLOROPLASTIC_MITOCHONDRIAL"/>
    <property type="match status" value="1"/>
</dbReference>
<evidence type="ECO:0000313" key="2">
    <source>
        <dbReference type="EMBL" id="KAH9309666.1"/>
    </source>
</evidence>
<dbReference type="GO" id="GO:0008270">
    <property type="term" value="F:zinc ion binding"/>
    <property type="evidence" value="ECO:0007669"/>
    <property type="project" value="InterPro"/>
</dbReference>
<dbReference type="GO" id="GO:0003918">
    <property type="term" value="F:DNA topoisomerase type II (double strand cut, ATP-hydrolyzing) activity"/>
    <property type="evidence" value="ECO:0007669"/>
    <property type="project" value="InterPro"/>
</dbReference>
<dbReference type="Pfam" id="PF14432">
    <property type="entry name" value="DYW_deaminase"/>
    <property type="match status" value="1"/>
</dbReference>
<dbReference type="InterPro" id="IPR013758">
    <property type="entry name" value="Topo_IIA_A/C_ab"/>
</dbReference>
<dbReference type="Gene3D" id="3.90.199.10">
    <property type="entry name" value="Topoisomerase II, domain 5"/>
    <property type="match status" value="1"/>
</dbReference>
<proteinExistence type="predicted"/>
<dbReference type="GO" id="GO:0003677">
    <property type="term" value="F:DNA binding"/>
    <property type="evidence" value="ECO:0007669"/>
    <property type="project" value="InterPro"/>
</dbReference>
<dbReference type="InterPro" id="IPR050220">
    <property type="entry name" value="Type_II_DNA_Topoisomerases"/>
</dbReference>
<dbReference type="GO" id="GO:0009330">
    <property type="term" value="C:DNA topoisomerase type II (double strand cut, ATP-hydrolyzing) complex"/>
    <property type="evidence" value="ECO:0007669"/>
    <property type="project" value="TreeGrafter"/>
</dbReference>
<feature type="domain" description="DYW" evidence="1">
    <location>
        <begin position="119"/>
        <end position="157"/>
    </location>
</feature>
<dbReference type="GO" id="GO:0006265">
    <property type="term" value="P:DNA topological change"/>
    <property type="evidence" value="ECO:0007669"/>
    <property type="project" value="InterPro"/>
</dbReference>
<dbReference type="EMBL" id="JAHRHJ020000007">
    <property type="protein sequence ID" value="KAH9309666.1"/>
    <property type="molecule type" value="Genomic_DNA"/>
</dbReference>
<organism evidence="2 3">
    <name type="scientific">Taxus chinensis</name>
    <name type="common">Chinese yew</name>
    <name type="synonym">Taxus wallichiana var. chinensis</name>
    <dbReference type="NCBI Taxonomy" id="29808"/>
    <lineage>
        <taxon>Eukaryota</taxon>
        <taxon>Viridiplantae</taxon>
        <taxon>Streptophyta</taxon>
        <taxon>Embryophyta</taxon>
        <taxon>Tracheophyta</taxon>
        <taxon>Spermatophyta</taxon>
        <taxon>Pinopsida</taxon>
        <taxon>Pinidae</taxon>
        <taxon>Conifers II</taxon>
        <taxon>Cupressales</taxon>
        <taxon>Taxaceae</taxon>
        <taxon>Taxus</taxon>
    </lineage>
</organism>